<dbReference type="Proteomes" id="UP000327167">
    <property type="component" value="Unassembled WGS sequence"/>
</dbReference>
<evidence type="ECO:0000313" key="2">
    <source>
        <dbReference type="Proteomes" id="UP000327167"/>
    </source>
</evidence>
<organism evidence="1 2">
    <name type="scientific">Pseudomonas fluorescens</name>
    <dbReference type="NCBI Taxonomy" id="294"/>
    <lineage>
        <taxon>Bacteria</taxon>
        <taxon>Pseudomonadati</taxon>
        <taxon>Pseudomonadota</taxon>
        <taxon>Gammaproteobacteria</taxon>
        <taxon>Pseudomonadales</taxon>
        <taxon>Pseudomonadaceae</taxon>
        <taxon>Pseudomonas</taxon>
    </lineage>
</organism>
<name>A0A5E6PRL1_PSEFL</name>
<dbReference type="EMBL" id="CABVHJ010000001">
    <property type="protein sequence ID" value="VVM43685.1"/>
    <property type="molecule type" value="Genomic_DNA"/>
</dbReference>
<proteinExistence type="predicted"/>
<protein>
    <submittedName>
        <fullName evidence="1">Uncharacterized protein</fullName>
    </submittedName>
</protein>
<sequence>MKMTIDEIPNGVFDVYDGNGSVIARLEFGAYLSMDAAVRRFVPTNGKVEGDLLKGLIIEGIAGRFVSSDDQIFLITEIDQFEIRKFP</sequence>
<evidence type="ECO:0000313" key="1">
    <source>
        <dbReference type="EMBL" id="VVM43685.1"/>
    </source>
</evidence>
<gene>
    <name evidence="1" type="ORF">PS655_00427</name>
</gene>
<dbReference type="RefSeq" id="WP_150649132.1">
    <property type="nucleotide sequence ID" value="NZ_CABVHJ010000001.1"/>
</dbReference>
<reference evidence="1 2" key="1">
    <citation type="submission" date="2019-09" db="EMBL/GenBank/DDBJ databases">
        <authorList>
            <person name="Chandra G."/>
            <person name="Truman W A."/>
        </authorList>
    </citation>
    <scope>NUCLEOTIDE SEQUENCE [LARGE SCALE GENOMIC DNA]</scope>
    <source>
        <strain evidence="1">PS655</strain>
    </source>
</reference>
<accession>A0A5E6PRL1</accession>
<dbReference type="AlphaFoldDB" id="A0A5E6PRL1"/>